<feature type="region of interest" description="Disordered" evidence="2">
    <location>
        <begin position="1"/>
        <end position="23"/>
    </location>
</feature>
<dbReference type="KEGG" id="aji:C0Z10_06090"/>
<evidence type="ECO:0000313" key="5">
    <source>
        <dbReference type="Proteomes" id="UP000277858"/>
    </source>
</evidence>
<evidence type="ECO:0000256" key="2">
    <source>
        <dbReference type="SAM" id="MobiDB-lite"/>
    </source>
</evidence>
<protein>
    <recommendedName>
        <fullName evidence="1">RNA polymerase-binding protein RbpA</fullName>
    </recommendedName>
</protein>
<feature type="binding site" evidence="1">
    <location>
        <position position="34"/>
    </location>
    <ligand>
        <name>Zn(2+)</name>
        <dbReference type="ChEBI" id="CHEBI:29105"/>
    </ligand>
</feature>
<dbReference type="GO" id="GO:0045893">
    <property type="term" value="P:positive regulation of DNA-templated transcription"/>
    <property type="evidence" value="ECO:0007669"/>
    <property type="project" value="UniProtKB-UniRule"/>
</dbReference>
<dbReference type="Gene3D" id="2.20.28.270">
    <property type="entry name" value="RNA polymerase-binding protein A"/>
    <property type="match status" value="1"/>
</dbReference>
<comment type="cofactor">
    <cofactor evidence="1">
        <name>Zn(2+)</name>
        <dbReference type="ChEBI" id="CHEBI:29105"/>
    </cofactor>
    <text evidence="1">Bind 1 Zn(2+) per subunit.</text>
</comment>
<proteinExistence type="inferred from homology"/>
<feature type="region of interest" description="Disordered" evidence="2">
    <location>
        <begin position="60"/>
        <end position="83"/>
    </location>
</feature>
<dbReference type="InterPro" id="IPR038638">
    <property type="entry name" value="RbpA_sf"/>
</dbReference>
<dbReference type="RefSeq" id="WP_028702461.1">
    <property type="nucleotide sequence ID" value="NZ_CP025570.1"/>
</dbReference>
<evidence type="ECO:0000313" key="6">
    <source>
        <dbReference type="Proteomes" id="UP000285875"/>
    </source>
</evidence>
<accession>A0A3Q9UPL9</accession>
<reference evidence="4 5" key="2">
    <citation type="submission" date="2018-12" db="EMBL/GenBank/DDBJ databases">
        <authorList>
            <consortium name="Pathogen Informatics"/>
        </authorList>
    </citation>
    <scope>NUCLEOTIDE SEQUENCE [LARGE SCALE GENOMIC DNA]</scope>
    <source>
        <strain evidence="4 5">NCTC13652</strain>
    </source>
</reference>
<dbReference type="Proteomes" id="UP000285875">
    <property type="component" value="Chromosome"/>
</dbReference>
<evidence type="ECO:0000313" key="3">
    <source>
        <dbReference type="EMBL" id="AZZ39388.1"/>
    </source>
</evidence>
<dbReference type="GeneID" id="82885628"/>
<dbReference type="OrthoDB" id="3618415at2"/>
<keyword evidence="1" id="KW-0804">Transcription</keyword>
<evidence type="ECO:0000313" key="4">
    <source>
        <dbReference type="EMBL" id="VEI02048.1"/>
    </source>
</evidence>
<keyword evidence="1" id="KW-0805">Transcription regulation</keyword>
<sequence length="109" mass="12614">MADRALRGMGLGSKSFEDEEGVEMAERQEIGFDCPNGHHFEITFSVEAELPGVWECPRCGAESHRSDGTKAEKKKEKPQRTHWDMLTERRSIPELEELLKERLEEIRKE</sequence>
<dbReference type="GO" id="GO:0001000">
    <property type="term" value="F:bacterial-type RNA polymerase core enzyme binding"/>
    <property type="evidence" value="ECO:0007669"/>
    <property type="project" value="UniProtKB-UniRule"/>
</dbReference>
<dbReference type="AlphaFoldDB" id="A0A3Q9UPL9"/>
<dbReference type="Pfam" id="PF13397">
    <property type="entry name" value="RbpA"/>
    <property type="match status" value="1"/>
</dbReference>
<feature type="binding site" evidence="1">
    <location>
        <position position="38"/>
    </location>
    <ligand>
        <name>Zn(2+)</name>
        <dbReference type="ChEBI" id="CHEBI:29105"/>
    </ligand>
</feature>
<name>A0A3Q9UPL9_9ACTN</name>
<feature type="binding site" evidence="1">
    <location>
        <position position="59"/>
    </location>
    <ligand>
        <name>Zn(2+)</name>
        <dbReference type="ChEBI" id="CHEBI:29105"/>
    </ligand>
</feature>
<keyword evidence="1" id="KW-0862">Zinc</keyword>
<dbReference type="InterPro" id="IPR025182">
    <property type="entry name" value="RNApol-bd_RbpA"/>
</dbReference>
<keyword evidence="5" id="KW-1185">Reference proteome</keyword>
<comment type="function">
    <text evidence="1">Binds to RNA polymerase (RNAP), stimulating transcription from principal, but not alternative sigma factor promoters.</text>
</comment>
<feature type="binding site" evidence="1">
    <location>
        <position position="56"/>
    </location>
    <ligand>
        <name>Zn(2+)</name>
        <dbReference type="ChEBI" id="CHEBI:29105"/>
    </ligand>
</feature>
<gene>
    <name evidence="1" type="primary">rbpA</name>
    <name evidence="3" type="ORF">C0Z10_06090</name>
    <name evidence="4" type="ORF">NCTC13652_00213</name>
</gene>
<comment type="subunit">
    <text evidence="1">Forms a complex with the RNAP catalytic core and with free principal sigma factors.</text>
</comment>
<comment type="similarity">
    <text evidence="1">Belongs to the RNA polymerase-binding protein RbpA family.</text>
</comment>
<evidence type="ECO:0000256" key="1">
    <source>
        <dbReference type="HAMAP-Rule" id="MF_01483"/>
    </source>
</evidence>
<dbReference type="STRING" id="1122997.GCA_000425285_00680"/>
<organism evidence="4 5">
    <name type="scientific">Acidipropionibacterium jensenii</name>
    <dbReference type="NCBI Taxonomy" id="1749"/>
    <lineage>
        <taxon>Bacteria</taxon>
        <taxon>Bacillati</taxon>
        <taxon>Actinomycetota</taxon>
        <taxon>Actinomycetes</taxon>
        <taxon>Propionibacteriales</taxon>
        <taxon>Propionibacteriaceae</taxon>
        <taxon>Acidipropionibacterium</taxon>
    </lineage>
</organism>
<dbReference type="GO" id="GO:0008270">
    <property type="term" value="F:zinc ion binding"/>
    <property type="evidence" value="ECO:0007669"/>
    <property type="project" value="UniProtKB-UniRule"/>
</dbReference>
<dbReference type="EMBL" id="LR134473">
    <property type="protein sequence ID" value="VEI02048.1"/>
    <property type="molecule type" value="Genomic_DNA"/>
</dbReference>
<dbReference type="HAMAP" id="MF_01483">
    <property type="entry name" value="RbpA"/>
    <property type="match status" value="1"/>
</dbReference>
<dbReference type="Proteomes" id="UP000277858">
    <property type="component" value="Chromosome"/>
</dbReference>
<dbReference type="EMBL" id="CP025570">
    <property type="protein sequence ID" value="AZZ39388.1"/>
    <property type="molecule type" value="Genomic_DNA"/>
</dbReference>
<feature type="compositionally biased region" description="Basic and acidic residues" evidence="2">
    <location>
        <begin position="61"/>
        <end position="83"/>
    </location>
</feature>
<reference evidence="6" key="1">
    <citation type="submission" date="2017-12" db="EMBL/GenBank/DDBJ databases">
        <title>Whole genome sequencing of Acidipropionibacterium jensenii strains JS279 and JS280.</title>
        <authorList>
            <person name="Deptula P."/>
            <person name="Laine P."/>
            <person name="Smolander O.-P."/>
            <person name="Paulin L."/>
            <person name="Auvinen P."/>
            <person name="Varmanen P."/>
        </authorList>
    </citation>
    <scope>NUCLEOTIDE SEQUENCE [LARGE SCALE GENOMIC DNA]</scope>
    <source>
        <strain evidence="6">JS280</strain>
    </source>
</reference>
<reference evidence="3" key="3">
    <citation type="journal article" date="2019" name="Microorganisms">
        <title>Red-Brown Pigmentation of Acidipropionibacterium jensenii Is Tied to Haemolytic Activity and cyl-Like Gene Cluster.</title>
        <authorList>
            <person name="Deptula P."/>
            <person name="Loivamaa I."/>
            <person name="Smolander O.P."/>
            <person name="Laine P."/>
            <person name="Roberts R.J."/>
            <person name="Piironen V."/>
            <person name="Paulin L."/>
            <person name="Savijoki K."/>
            <person name="Auvinen P."/>
            <person name="Varmanen P."/>
        </authorList>
    </citation>
    <scope>NUCLEOTIDE SEQUENCE</scope>
    <source>
        <strain evidence="3">JS280</strain>
    </source>
</reference>
<keyword evidence="1" id="KW-0479">Metal-binding</keyword>